<reference evidence="2 3" key="1">
    <citation type="submission" date="2024-09" db="EMBL/GenBank/DDBJ databases">
        <authorList>
            <person name="Sun Q."/>
            <person name="Mori K."/>
        </authorList>
    </citation>
    <scope>NUCLEOTIDE SEQUENCE [LARGE SCALE GENOMIC DNA]</scope>
    <source>
        <strain evidence="2 3">CICC 11035S</strain>
    </source>
</reference>
<dbReference type="EMBL" id="JBHLTM010000067">
    <property type="protein sequence ID" value="MFC0686424.1"/>
    <property type="molecule type" value="Genomic_DNA"/>
</dbReference>
<keyword evidence="1" id="KW-1133">Transmembrane helix</keyword>
<accession>A0ABV6SC73</accession>
<proteinExistence type="predicted"/>
<keyword evidence="3" id="KW-1185">Reference proteome</keyword>
<evidence type="ECO:0000256" key="1">
    <source>
        <dbReference type="SAM" id="Phobius"/>
    </source>
</evidence>
<organism evidence="2 3">
    <name type="scientific">Novosphingobium clariflavum</name>
    <dbReference type="NCBI Taxonomy" id="2029884"/>
    <lineage>
        <taxon>Bacteria</taxon>
        <taxon>Pseudomonadati</taxon>
        <taxon>Pseudomonadota</taxon>
        <taxon>Alphaproteobacteria</taxon>
        <taxon>Sphingomonadales</taxon>
        <taxon>Sphingomonadaceae</taxon>
        <taxon>Novosphingobium</taxon>
    </lineage>
</organism>
<protein>
    <submittedName>
        <fullName evidence="2">Uncharacterized protein</fullName>
    </submittedName>
</protein>
<evidence type="ECO:0000313" key="3">
    <source>
        <dbReference type="Proteomes" id="UP001589858"/>
    </source>
</evidence>
<dbReference type="RefSeq" id="WP_267223892.1">
    <property type="nucleotide sequence ID" value="NZ_JAPCWC010000028.1"/>
</dbReference>
<dbReference type="Proteomes" id="UP001589858">
    <property type="component" value="Unassembled WGS sequence"/>
</dbReference>
<sequence length="64" mass="7399">MTDRCFVSHSSFDQFGERLDSRTLPIVGEDRRRHARRAQVWRRIFIALAGFWLVILGALIVALA</sequence>
<gene>
    <name evidence="2" type="ORF">ACFFF8_17705</name>
</gene>
<feature type="transmembrane region" description="Helical" evidence="1">
    <location>
        <begin position="40"/>
        <end position="63"/>
    </location>
</feature>
<evidence type="ECO:0000313" key="2">
    <source>
        <dbReference type="EMBL" id="MFC0686424.1"/>
    </source>
</evidence>
<comment type="caution">
    <text evidence="2">The sequence shown here is derived from an EMBL/GenBank/DDBJ whole genome shotgun (WGS) entry which is preliminary data.</text>
</comment>
<keyword evidence="1" id="KW-0812">Transmembrane</keyword>
<name>A0ABV6SC73_9SPHN</name>
<keyword evidence="1" id="KW-0472">Membrane</keyword>